<name>A0ABX1NNI1_9RHOO</name>
<comment type="caution">
    <text evidence="1">The sequence shown here is derived from an EMBL/GenBank/DDBJ whole genome shotgun (WGS) entry which is preliminary data.</text>
</comment>
<accession>A0ABX1NNI1</accession>
<organism evidence="1 2">
    <name type="scientific">Aromatoleum toluolicum</name>
    <dbReference type="NCBI Taxonomy" id="90060"/>
    <lineage>
        <taxon>Bacteria</taxon>
        <taxon>Pseudomonadati</taxon>
        <taxon>Pseudomonadota</taxon>
        <taxon>Betaproteobacteria</taxon>
        <taxon>Rhodocyclales</taxon>
        <taxon>Rhodocyclaceae</taxon>
        <taxon>Aromatoleum</taxon>
    </lineage>
</organism>
<reference evidence="1 2" key="1">
    <citation type="submission" date="2019-12" db="EMBL/GenBank/DDBJ databases">
        <title>Comparative genomics gives insights into the taxonomy of the Azoarcus-Aromatoleum group and reveals separate origins of nif in the plant-associated Azoarcus and non-plant-associated Aromatoleum sub-groups.</title>
        <authorList>
            <person name="Lafos M."/>
            <person name="Maluk M."/>
            <person name="Batista M."/>
            <person name="Junghare M."/>
            <person name="Carmona M."/>
            <person name="Faoro H."/>
            <person name="Cruz L.M."/>
            <person name="Battistoni F."/>
            <person name="De Souza E."/>
            <person name="Pedrosa F."/>
            <person name="Chen W.-M."/>
            <person name="Poole P.S."/>
            <person name="Dixon R.A."/>
            <person name="James E.K."/>
        </authorList>
    </citation>
    <scope>NUCLEOTIDE SEQUENCE [LARGE SCALE GENOMIC DNA]</scope>
    <source>
        <strain evidence="1 2">T</strain>
    </source>
</reference>
<evidence type="ECO:0000313" key="1">
    <source>
        <dbReference type="EMBL" id="NMG00706.1"/>
    </source>
</evidence>
<dbReference type="Proteomes" id="UP000634522">
    <property type="component" value="Unassembled WGS sequence"/>
</dbReference>
<sequence length="199" mass="20957">MSRRSRRVPAAVHASGAVLIIALVVLALMSLAAASVIRSTDTGTLVAGNLAFRQATTHASDVAVDRAWEELVQGTYTGKAYYYGTRQTASPDFTTAAAVASAVVWDSNAVPCTDERGMTVDCAAETGGFRIQYLIERQCETAPDVSDVNSIKARCAIDPLSASAASPGDLGVFFRVLVRARGPRGTVSFYEVMYSGPAA</sequence>
<gene>
    <name evidence="1" type="ORF">GPA27_25315</name>
</gene>
<dbReference type="EMBL" id="WTVS01000093">
    <property type="protein sequence ID" value="NMG00706.1"/>
    <property type="molecule type" value="Genomic_DNA"/>
</dbReference>
<evidence type="ECO:0008006" key="3">
    <source>
        <dbReference type="Google" id="ProtNLM"/>
    </source>
</evidence>
<proteinExistence type="predicted"/>
<keyword evidence="2" id="KW-1185">Reference proteome</keyword>
<evidence type="ECO:0000313" key="2">
    <source>
        <dbReference type="Proteomes" id="UP000634522"/>
    </source>
</evidence>
<protein>
    <recommendedName>
        <fullName evidence="3">Type IV pilus assembly protein PilX</fullName>
    </recommendedName>
</protein>